<dbReference type="SUPFAM" id="SSF55383">
    <property type="entry name" value="Copper amine oxidase, domain N"/>
    <property type="match status" value="2"/>
</dbReference>
<reference evidence="3 4" key="1">
    <citation type="submission" date="2024-04" db="EMBL/GenBank/DDBJ databases">
        <title>draft genome sequnece of Paenibacillus filicis.</title>
        <authorList>
            <person name="Kim D.-U."/>
        </authorList>
    </citation>
    <scope>NUCLEOTIDE SEQUENCE [LARGE SCALE GENOMIC DNA]</scope>
    <source>
        <strain evidence="3 4">KACC14197</strain>
    </source>
</reference>
<proteinExistence type="predicted"/>
<feature type="domain" description="SCP" evidence="1">
    <location>
        <begin position="141"/>
        <end position="254"/>
    </location>
</feature>
<organism evidence="3 4">
    <name type="scientific">Paenibacillus filicis</name>
    <dbReference type="NCBI Taxonomy" id="669464"/>
    <lineage>
        <taxon>Bacteria</taxon>
        <taxon>Bacillati</taxon>
        <taxon>Bacillota</taxon>
        <taxon>Bacilli</taxon>
        <taxon>Bacillales</taxon>
        <taxon>Paenibacillaceae</taxon>
        <taxon>Paenibacillus</taxon>
    </lineage>
</organism>
<evidence type="ECO:0000313" key="3">
    <source>
        <dbReference type="EMBL" id="MEK8130634.1"/>
    </source>
</evidence>
<dbReference type="InterPro" id="IPR012854">
    <property type="entry name" value="Cu_amine_oxidase-like_N"/>
</dbReference>
<evidence type="ECO:0000259" key="2">
    <source>
        <dbReference type="Pfam" id="PF07833"/>
    </source>
</evidence>
<dbReference type="SUPFAM" id="SSF55797">
    <property type="entry name" value="PR-1-like"/>
    <property type="match status" value="1"/>
</dbReference>
<protein>
    <submittedName>
        <fullName evidence="3">Stalk domain-containing protein</fullName>
    </submittedName>
</protein>
<dbReference type="InterPro" id="IPR014044">
    <property type="entry name" value="CAP_dom"/>
</dbReference>
<accession>A0ABU9DPJ0</accession>
<dbReference type="InterPro" id="IPR036582">
    <property type="entry name" value="Mao_N_sf"/>
</dbReference>
<keyword evidence="4" id="KW-1185">Reference proteome</keyword>
<sequence>MKRLLISFRLFLTLAVAFTGFNLALLPQAHAEGFYYSASPEGTVGILMPKIGFQITKSSVSAVSRISLQLDGQTVQGQFDPSTMTYTYQPTQPLATGKHQASITVELTGYQPIVQDWSFTISPQAVTEAPKAYSDKQLEMVRAINDYRLLSGLPALQINPNLTMAAKLHADYLQSNNIDVAKVSMHEQKESQPGFIGAKPGERALYAGYYDNIAEDVSYYAGNHIESIDSLFDAPYHRIPFLLPSAKEVGVAMSGPFVVIEFGFHDSPQQQLVVTPSPGEKYVPVTFDGNEDPDPIRMYKDASYPVGYPIVAHISGTEIGEVKLIDATLKDADGKNVELLKNSPQNDNHLIQEVILTPAKPLLPDTSYTAYVKMTSTRDGSTQTFEKAWQFQTEPAATVGKNKLHADSPAYKKLADQKGSLTHVVTFSLNGGSYTLDGVKLNMTREPAVIDGSSYLWVRDLAAALGAQVEWNDAQKAAIYTKGGRTISFFTTRPTYSLDGKETNTDVPAKLVNDNTMIPVRLLSEVLGAKVEYNPDNHSVTLTY</sequence>
<dbReference type="Pfam" id="PF00188">
    <property type="entry name" value="CAP"/>
    <property type="match status" value="1"/>
</dbReference>
<dbReference type="Gene3D" id="3.40.33.10">
    <property type="entry name" value="CAP"/>
    <property type="match status" value="1"/>
</dbReference>
<dbReference type="RefSeq" id="WP_341417776.1">
    <property type="nucleotide sequence ID" value="NZ_JBBPCC010000016.1"/>
</dbReference>
<comment type="caution">
    <text evidence="3">The sequence shown here is derived from an EMBL/GenBank/DDBJ whole genome shotgun (WGS) entry which is preliminary data.</text>
</comment>
<gene>
    <name evidence="3" type="ORF">WMW72_22260</name>
</gene>
<dbReference type="Gene3D" id="3.30.457.10">
    <property type="entry name" value="Copper amine oxidase-like, N-terminal domain"/>
    <property type="match status" value="1"/>
</dbReference>
<dbReference type="Proteomes" id="UP001469365">
    <property type="component" value="Unassembled WGS sequence"/>
</dbReference>
<dbReference type="Pfam" id="PF07833">
    <property type="entry name" value="Cu_amine_oxidN1"/>
    <property type="match status" value="1"/>
</dbReference>
<dbReference type="EMBL" id="JBBPCC010000016">
    <property type="protein sequence ID" value="MEK8130634.1"/>
    <property type="molecule type" value="Genomic_DNA"/>
</dbReference>
<dbReference type="InterPro" id="IPR035940">
    <property type="entry name" value="CAP_sf"/>
</dbReference>
<feature type="domain" description="Copper amine oxidase-like N-terminal" evidence="2">
    <location>
        <begin position="436"/>
        <end position="541"/>
    </location>
</feature>
<name>A0ABU9DPJ0_9BACL</name>
<dbReference type="CDD" id="cd05379">
    <property type="entry name" value="CAP_bacterial"/>
    <property type="match status" value="1"/>
</dbReference>
<evidence type="ECO:0000313" key="4">
    <source>
        <dbReference type="Proteomes" id="UP001469365"/>
    </source>
</evidence>
<evidence type="ECO:0000259" key="1">
    <source>
        <dbReference type="Pfam" id="PF00188"/>
    </source>
</evidence>